<feature type="non-terminal residue" evidence="1">
    <location>
        <position position="247"/>
    </location>
</feature>
<dbReference type="Proteomes" id="UP000237271">
    <property type="component" value="Unassembled WGS sequence"/>
</dbReference>
<gene>
    <name evidence="1" type="ORF">PHPALM_10180</name>
</gene>
<dbReference type="OrthoDB" id="129396at2759"/>
<keyword evidence="2" id="KW-1185">Reference proteome</keyword>
<organism evidence="1 2">
    <name type="scientific">Phytophthora palmivora</name>
    <dbReference type="NCBI Taxonomy" id="4796"/>
    <lineage>
        <taxon>Eukaryota</taxon>
        <taxon>Sar</taxon>
        <taxon>Stramenopiles</taxon>
        <taxon>Oomycota</taxon>
        <taxon>Peronosporomycetes</taxon>
        <taxon>Peronosporales</taxon>
        <taxon>Peronosporaceae</taxon>
        <taxon>Phytophthora</taxon>
    </lineage>
</organism>
<dbReference type="AlphaFoldDB" id="A0A2P4Y5A8"/>
<sequence>MFSPENISDILDEMLLEGDVTTDIDILRVNHPPPIGGSQQIKKVRQRRWSKVTNVPYSTDLQRRRKAELDALRSEARELSEQLEHLLPLHHSHTTKGMVSSVMQSEQIHWRRQAIIKCEERVRAERLNRELKVIYAQYIKLFKSARKVLVDSDTLEGVEFVGKLLPIVDRPLLSFDITNRILAELSNNLHRMYLDTDVVRSFFSDSLSISFCTQVKLREDRKMVIETTSITPLTCSVAQAGGILWHY</sequence>
<dbReference type="EMBL" id="NCKW01005336">
    <property type="protein sequence ID" value="POM73015.1"/>
    <property type="molecule type" value="Genomic_DNA"/>
</dbReference>
<protein>
    <submittedName>
        <fullName evidence="1">Uncharacterized protein</fullName>
    </submittedName>
</protein>
<accession>A0A2P4Y5A8</accession>
<evidence type="ECO:0000313" key="1">
    <source>
        <dbReference type="EMBL" id="POM73015.1"/>
    </source>
</evidence>
<name>A0A2P4Y5A8_9STRA</name>
<proteinExistence type="predicted"/>
<comment type="caution">
    <text evidence="1">The sequence shown here is derived from an EMBL/GenBank/DDBJ whole genome shotgun (WGS) entry which is preliminary data.</text>
</comment>
<evidence type="ECO:0000313" key="2">
    <source>
        <dbReference type="Proteomes" id="UP000237271"/>
    </source>
</evidence>
<reference evidence="1 2" key="1">
    <citation type="journal article" date="2017" name="Genome Biol. Evol.">
        <title>Phytophthora megakarya and P. palmivora, closely related causal agents of cacao black pod rot, underwent increases in genome sizes and gene numbers by different mechanisms.</title>
        <authorList>
            <person name="Ali S.S."/>
            <person name="Shao J."/>
            <person name="Lary D.J."/>
            <person name="Kronmiller B."/>
            <person name="Shen D."/>
            <person name="Strem M.D."/>
            <person name="Amoako-Attah I."/>
            <person name="Akrofi A.Y."/>
            <person name="Begoude B.A."/>
            <person name="Ten Hoopen G.M."/>
            <person name="Coulibaly K."/>
            <person name="Kebe B.I."/>
            <person name="Melnick R.L."/>
            <person name="Guiltinan M.J."/>
            <person name="Tyler B.M."/>
            <person name="Meinhardt L.W."/>
            <person name="Bailey B.A."/>
        </authorList>
    </citation>
    <scope>NUCLEOTIDE SEQUENCE [LARGE SCALE GENOMIC DNA]</scope>
    <source>
        <strain evidence="2">sbr112.9</strain>
    </source>
</reference>